<reference evidence="1 2" key="1">
    <citation type="submission" date="2019-03" db="EMBL/GenBank/DDBJ databases">
        <title>Draft genome sequences of novel Actinobacteria.</title>
        <authorList>
            <person name="Sahin N."/>
            <person name="Ay H."/>
            <person name="Saygin H."/>
        </authorList>
    </citation>
    <scope>NUCLEOTIDE SEQUENCE [LARGE SCALE GENOMIC DNA]</scope>
    <source>
        <strain evidence="1 2">5K138</strain>
    </source>
</reference>
<organism evidence="1 2">
    <name type="scientific">Jiangella asiatica</name>
    <dbReference type="NCBI Taxonomy" id="2530372"/>
    <lineage>
        <taxon>Bacteria</taxon>
        <taxon>Bacillati</taxon>
        <taxon>Actinomycetota</taxon>
        <taxon>Actinomycetes</taxon>
        <taxon>Jiangellales</taxon>
        <taxon>Jiangellaceae</taxon>
        <taxon>Jiangella</taxon>
    </lineage>
</organism>
<comment type="caution">
    <text evidence="1">The sequence shown here is derived from an EMBL/GenBank/DDBJ whole genome shotgun (WGS) entry which is preliminary data.</text>
</comment>
<dbReference type="RefSeq" id="WP_131898259.1">
    <property type="nucleotide sequence ID" value="NZ_SMKZ01000034.1"/>
</dbReference>
<proteinExistence type="predicted"/>
<keyword evidence="2" id="KW-1185">Reference proteome</keyword>
<name>A0A4R5CRG6_9ACTN</name>
<protein>
    <submittedName>
        <fullName evidence="1">Uncharacterized protein</fullName>
    </submittedName>
</protein>
<dbReference type="AlphaFoldDB" id="A0A4R5CRG6"/>
<gene>
    <name evidence="1" type="ORF">E1269_21280</name>
</gene>
<evidence type="ECO:0000313" key="2">
    <source>
        <dbReference type="Proteomes" id="UP000294739"/>
    </source>
</evidence>
<dbReference type="InParanoid" id="A0A4R5CRG6"/>
<sequence length="207" mass="22192">MANEIGPFKDATHPDIEWDIRACVVRFEPGVVNPDGSFQSGGPYIHANETHVAVGALGVHIDSSGRLEVINDGGAPIGSITCTPDESLVARGIDLGPSGGAPGTRFIARQDGVGRLYLNLQADWDAIAGETCNVWLAWLTPRVRSTGRPSPTDRIAELEEKVADLQRRTPGSVARFNQHLDGQSIAQLNTSHDGQNIAQFNEAYAQI</sequence>
<accession>A0A4R5CRG6</accession>
<evidence type="ECO:0000313" key="1">
    <source>
        <dbReference type="EMBL" id="TDE02826.1"/>
    </source>
</evidence>
<dbReference type="Proteomes" id="UP000294739">
    <property type="component" value="Unassembled WGS sequence"/>
</dbReference>
<dbReference type="EMBL" id="SMKZ01000034">
    <property type="protein sequence ID" value="TDE02826.1"/>
    <property type="molecule type" value="Genomic_DNA"/>
</dbReference>
<dbReference type="OrthoDB" id="5192487at2"/>